<evidence type="ECO:0000256" key="11">
    <source>
        <dbReference type="RuleBase" id="RU000492"/>
    </source>
</evidence>
<evidence type="ECO:0000259" key="15">
    <source>
        <dbReference type="PROSITE" id="PS51195"/>
    </source>
</evidence>
<evidence type="ECO:0000256" key="8">
    <source>
        <dbReference type="ARBA" id="ARBA00047984"/>
    </source>
</evidence>
<dbReference type="PROSITE" id="PS00039">
    <property type="entry name" value="DEAD_ATP_HELICASE"/>
    <property type="match status" value="1"/>
</dbReference>
<protein>
    <recommendedName>
        <fullName evidence="9">DEAD-box ATP-dependent RNA helicase RhpA</fullName>
        <ecNumber evidence="1">3.6.4.13</ecNumber>
    </recommendedName>
</protein>
<keyword evidence="17" id="KW-1185">Reference proteome</keyword>
<evidence type="ECO:0000256" key="9">
    <source>
        <dbReference type="ARBA" id="ARBA00074363"/>
    </source>
</evidence>
<feature type="domain" description="DEAD-box RNA helicase Q" evidence="15">
    <location>
        <begin position="1"/>
        <end position="29"/>
    </location>
</feature>
<organism evidence="16 17">
    <name type="scientific">Sediminihaliea albiluteola</name>
    <dbReference type="NCBI Taxonomy" id="2758564"/>
    <lineage>
        <taxon>Bacteria</taxon>
        <taxon>Pseudomonadati</taxon>
        <taxon>Pseudomonadota</taxon>
        <taxon>Gammaproteobacteria</taxon>
        <taxon>Cellvibrionales</taxon>
        <taxon>Halieaceae</taxon>
        <taxon>Sediminihaliea</taxon>
    </lineage>
</organism>
<feature type="region of interest" description="Disordered" evidence="12">
    <location>
        <begin position="372"/>
        <end position="428"/>
    </location>
</feature>
<proteinExistence type="inferred from homology"/>
<evidence type="ECO:0000256" key="4">
    <source>
        <dbReference type="ARBA" id="ARBA00022801"/>
    </source>
</evidence>
<evidence type="ECO:0000256" key="6">
    <source>
        <dbReference type="ARBA" id="ARBA00022840"/>
    </source>
</evidence>
<evidence type="ECO:0000256" key="10">
    <source>
        <dbReference type="PROSITE-ProRule" id="PRU00552"/>
    </source>
</evidence>
<dbReference type="GO" id="GO:0042255">
    <property type="term" value="P:ribosome assembly"/>
    <property type="evidence" value="ECO:0007669"/>
    <property type="project" value="UniProtKB-ARBA"/>
</dbReference>
<evidence type="ECO:0000256" key="2">
    <source>
        <dbReference type="ARBA" id="ARBA00022490"/>
    </source>
</evidence>
<dbReference type="PANTHER" id="PTHR47959:SF13">
    <property type="entry name" value="ATP-DEPENDENT RNA HELICASE RHLE"/>
    <property type="match status" value="1"/>
</dbReference>
<dbReference type="SMART" id="SM00487">
    <property type="entry name" value="DEXDc"/>
    <property type="match status" value="1"/>
</dbReference>
<dbReference type="EC" id="3.6.4.13" evidence="1"/>
<comment type="catalytic activity">
    <reaction evidence="8">
        <text>ATP + H2O = ADP + phosphate + H(+)</text>
        <dbReference type="Rhea" id="RHEA:13065"/>
        <dbReference type="ChEBI" id="CHEBI:15377"/>
        <dbReference type="ChEBI" id="CHEBI:15378"/>
        <dbReference type="ChEBI" id="CHEBI:30616"/>
        <dbReference type="ChEBI" id="CHEBI:43474"/>
        <dbReference type="ChEBI" id="CHEBI:456216"/>
        <dbReference type="EC" id="3.6.4.13"/>
    </reaction>
</comment>
<dbReference type="RefSeq" id="WP_182174439.1">
    <property type="nucleotide sequence ID" value="NZ_JACFXU010000017.1"/>
</dbReference>
<gene>
    <name evidence="16" type="ORF">H2508_12895</name>
</gene>
<dbReference type="Pfam" id="PF00271">
    <property type="entry name" value="Helicase_C"/>
    <property type="match status" value="1"/>
</dbReference>
<feature type="short sequence motif" description="Q motif" evidence="10">
    <location>
        <begin position="1"/>
        <end position="29"/>
    </location>
</feature>
<keyword evidence="4 11" id="KW-0378">Hydrolase</keyword>
<evidence type="ECO:0000256" key="1">
    <source>
        <dbReference type="ARBA" id="ARBA00012552"/>
    </source>
</evidence>
<evidence type="ECO:0000256" key="12">
    <source>
        <dbReference type="SAM" id="MobiDB-lite"/>
    </source>
</evidence>
<evidence type="ECO:0000256" key="3">
    <source>
        <dbReference type="ARBA" id="ARBA00022741"/>
    </source>
</evidence>
<feature type="domain" description="Helicase ATP-binding" evidence="13">
    <location>
        <begin position="32"/>
        <end position="207"/>
    </location>
</feature>
<dbReference type="PROSITE" id="PS51192">
    <property type="entry name" value="HELICASE_ATP_BIND_1"/>
    <property type="match status" value="1"/>
</dbReference>
<accession>A0A7W2TXY1</accession>
<dbReference type="FunFam" id="3.40.50.300:FF:000468">
    <property type="entry name" value="ATP-dependent RNA helicase RhlE"/>
    <property type="match status" value="1"/>
</dbReference>
<keyword evidence="6 11" id="KW-0067">ATP-binding</keyword>
<evidence type="ECO:0000259" key="13">
    <source>
        <dbReference type="PROSITE" id="PS51192"/>
    </source>
</evidence>
<comment type="caution">
    <text evidence="16">The sequence shown here is derived from an EMBL/GenBank/DDBJ whole genome shotgun (WGS) entry which is preliminary data.</text>
</comment>
<dbReference type="CDD" id="cd00268">
    <property type="entry name" value="DEADc"/>
    <property type="match status" value="1"/>
</dbReference>
<evidence type="ECO:0000313" key="16">
    <source>
        <dbReference type="EMBL" id="MBA6414010.1"/>
    </source>
</evidence>
<dbReference type="GO" id="GO:0003676">
    <property type="term" value="F:nucleic acid binding"/>
    <property type="evidence" value="ECO:0007669"/>
    <property type="project" value="InterPro"/>
</dbReference>
<dbReference type="InterPro" id="IPR001650">
    <property type="entry name" value="Helicase_C-like"/>
</dbReference>
<name>A0A7W2TXY1_9GAMM</name>
<dbReference type="CDD" id="cd18787">
    <property type="entry name" value="SF2_C_DEAD"/>
    <property type="match status" value="1"/>
</dbReference>
<comment type="similarity">
    <text evidence="7 11">Belongs to the DEAD box helicase family.</text>
</comment>
<dbReference type="InterPro" id="IPR014001">
    <property type="entry name" value="Helicase_ATP-bd"/>
</dbReference>
<keyword evidence="5 11" id="KW-0347">Helicase</keyword>
<dbReference type="Pfam" id="PF00270">
    <property type="entry name" value="DEAD"/>
    <property type="match status" value="1"/>
</dbReference>
<dbReference type="InterPro" id="IPR050079">
    <property type="entry name" value="DEAD_box_RNA_helicase"/>
</dbReference>
<dbReference type="PROSITE" id="PS51195">
    <property type="entry name" value="Q_MOTIF"/>
    <property type="match status" value="1"/>
</dbReference>
<dbReference type="GO" id="GO:0005829">
    <property type="term" value="C:cytosol"/>
    <property type="evidence" value="ECO:0007669"/>
    <property type="project" value="TreeGrafter"/>
</dbReference>
<dbReference type="GO" id="GO:0009266">
    <property type="term" value="P:response to temperature stimulus"/>
    <property type="evidence" value="ECO:0007669"/>
    <property type="project" value="UniProtKB-ARBA"/>
</dbReference>
<dbReference type="Proteomes" id="UP000539350">
    <property type="component" value="Unassembled WGS sequence"/>
</dbReference>
<evidence type="ECO:0000259" key="14">
    <source>
        <dbReference type="PROSITE" id="PS51194"/>
    </source>
</evidence>
<keyword evidence="3 11" id="KW-0547">Nucleotide-binding</keyword>
<dbReference type="Gene3D" id="3.40.50.300">
    <property type="entry name" value="P-loop containing nucleotide triphosphate hydrolases"/>
    <property type="match status" value="2"/>
</dbReference>
<keyword evidence="2" id="KW-0963">Cytoplasm</keyword>
<dbReference type="SMART" id="SM00490">
    <property type="entry name" value="HELICc"/>
    <property type="match status" value="1"/>
</dbReference>
<feature type="compositionally biased region" description="Low complexity" evidence="12">
    <location>
        <begin position="396"/>
        <end position="422"/>
    </location>
</feature>
<dbReference type="SUPFAM" id="SSF52540">
    <property type="entry name" value="P-loop containing nucleoside triphosphate hydrolases"/>
    <property type="match status" value="1"/>
</dbReference>
<dbReference type="InterPro" id="IPR011545">
    <property type="entry name" value="DEAD/DEAH_box_helicase_dom"/>
</dbReference>
<dbReference type="InterPro" id="IPR014014">
    <property type="entry name" value="RNA_helicase_DEAD_Q_motif"/>
</dbReference>
<dbReference type="InterPro" id="IPR027417">
    <property type="entry name" value="P-loop_NTPase"/>
</dbReference>
<dbReference type="GO" id="GO:0005524">
    <property type="term" value="F:ATP binding"/>
    <property type="evidence" value="ECO:0007669"/>
    <property type="project" value="UniProtKB-KW"/>
</dbReference>
<dbReference type="AlphaFoldDB" id="A0A7W2TXY1"/>
<reference evidence="16 17" key="1">
    <citation type="submission" date="2020-07" db="EMBL/GenBank/DDBJ databases">
        <title>Halieaceae bacterium, F7430, whole genome shotgun sequencing project.</title>
        <authorList>
            <person name="Jiang S."/>
            <person name="Liu Z.W."/>
            <person name="Du Z.J."/>
        </authorList>
    </citation>
    <scope>NUCLEOTIDE SEQUENCE [LARGE SCALE GENOMIC DNA]</scope>
    <source>
        <strain evidence="16 17">F7430</strain>
    </source>
</reference>
<evidence type="ECO:0000256" key="5">
    <source>
        <dbReference type="ARBA" id="ARBA00022806"/>
    </source>
</evidence>
<sequence>MLFKDLSLSAELLRAVQKQGYDEATPIQQQAIPLVLEGKDVLAGAQTGTGKTAGFTLPVLQRLQNSASEGSKRHPRVLVLTPTRELAAQVHDSVRDYGQYLPFRSAVIFGGVSINPQKQKLIKGVDIIVATPGRLLDHVQQRSVDLSRVEILVLDEADRMLDMGFIRDIRKILNVIPKSRQTLLFSATFSKEIKGLAAEFLNQPAEIQVTPQNTAAELVSQVVYPVDKKRKRELLSQIIGEGNWQQVLVFTRTKHGANKLAEQLDKDGIKSAAIHGNKSQGARTRALADFKSGAVRVLVATDIAARGIDIDKLPHVVNFELPNVAEDYVHRIGRTARAGQEGHAVSLVCVDELKLLKDIERVLGSPIEKVNMPGFDVDPSIKPEPIQNGRGGGRSQAGNRGNANRGRASANRSAGGRAQAQTRQRRAG</sequence>
<evidence type="ECO:0000256" key="7">
    <source>
        <dbReference type="ARBA" id="ARBA00038437"/>
    </source>
</evidence>
<dbReference type="InterPro" id="IPR000629">
    <property type="entry name" value="RNA-helicase_DEAD-box_CS"/>
</dbReference>
<dbReference type="PANTHER" id="PTHR47959">
    <property type="entry name" value="ATP-DEPENDENT RNA HELICASE RHLE-RELATED"/>
    <property type="match status" value="1"/>
</dbReference>
<dbReference type="EMBL" id="JACFXU010000017">
    <property type="protein sequence ID" value="MBA6414010.1"/>
    <property type="molecule type" value="Genomic_DNA"/>
</dbReference>
<dbReference type="PROSITE" id="PS51194">
    <property type="entry name" value="HELICASE_CTER"/>
    <property type="match status" value="1"/>
</dbReference>
<dbReference type="InterPro" id="IPR044742">
    <property type="entry name" value="DEAD/DEAH_RhlB"/>
</dbReference>
<dbReference type="FunFam" id="3.40.50.300:FF:000108">
    <property type="entry name" value="ATP-dependent RNA helicase RhlE"/>
    <property type="match status" value="1"/>
</dbReference>
<feature type="domain" description="Helicase C-terminal" evidence="14">
    <location>
        <begin position="234"/>
        <end position="378"/>
    </location>
</feature>
<dbReference type="GO" id="GO:0016787">
    <property type="term" value="F:hydrolase activity"/>
    <property type="evidence" value="ECO:0007669"/>
    <property type="project" value="UniProtKB-KW"/>
</dbReference>
<evidence type="ECO:0000313" key="17">
    <source>
        <dbReference type="Proteomes" id="UP000539350"/>
    </source>
</evidence>
<dbReference type="GO" id="GO:0003724">
    <property type="term" value="F:RNA helicase activity"/>
    <property type="evidence" value="ECO:0007669"/>
    <property type="project" value="UniProtKB-EC"/>
</dbReference>